<sequence length="259" mass="28512">MLNNTRTSAVSPASVKHSMYRVGFFGDTRVGKTSIVKRYVYDQFEHAPSPTIGVDFLSKVVFLKNRTVRLSTWDTAGEPRFRPLMPSYMRDSEVAVVVYDVTNRTSFLNTAMWIDLIRMQRGNDILIILVGNKTDLSNRQVGTTEGEKQAKMGGLLFMECSAKSGDNMQGLFQMIITTLVEKEDVPNNAVDVENVKNDAVNANVSAANAPEIGSGSCFRCFSNIASSIFQNPENNSELKHSSSSGKVGGPVPSIQRVEQ</sequence>
<dbReference type="CDD" id="cd01861">
    <property type="entry name" value="Rab6"/>
    <property type="match status" value="1"/>
</dbReference>
<dbReference type="GO" id="GO:0005525">
    <property type="term" value="F:GTP binding"/>
    <property type="evidence" value="ECO:0007669"/>
    <property type="project" value="UniProtKB-KW"/>
</dbReference>
<dbReference type="NCBIfam" id="TIGR00231">
    <property type="entry name" value="small_GTP"/>
    <property type="match status" value="1"/>
</dbReference>
<dbReference type="SMART" id="SM00174">
    <property type="entry name" value="RHO"/>
    <property type="match status" value="1"/>
</dbReference>
<dbReference type="FunFam" id="3.40.50.300:FF:001462">
    <property type="entry name" value="Small GTP-binding protein, putative"/>
    <property type="match status" value="1"/>
</dbReference>
<accession>A0A7S1YR24</accession>
<protein>
    <submittedName>
        <fullName evidence="4">Uncharacterized protein</fullName>
    </submittedName>
</protein>
<dbReference type="PROSITE" id="PS51421">
    <property type="entry name" value="RAS"/>
    <property type="match status" value="1"/>
</dbReference>
<dbReference type="InterPro" id="IPR005225">
    <property type="entry name" value="Small_GTP-bd"/>
</dbReference>
<dbReference type="PRINTS" id="PR00449">
    <property type="entry name" value="RASTRNSFRMNG"/>
</dbReference>
<reference evidence="4" key="1">
    <citation type="submission" date="2021-01" db="EMBL/GenBank/DDBJ databases">
        <authorList>
            <person name="Corre E."/>
            <person name="Pelletier E."/>
            <person name="Niang G."/>
            <person name="Scheremetjew M."/>
            <person name="Finn R."/>
            <person name="Kale V."/>
            <person name="Holt S."/>
            <person name="Cochrane G."/>
            <person name="Meng A."/>
            <person name="Brown T."/>
            <person name="Cohen L."/>
        </authorList>
    </citation>
    <scope>NUCLEOTIDE SEQUENCE</scope>
    <source>
        <strain evidence="4">Pop2</strain>
    </source>
</reference>
<feature type="region of interest" description="Disordered" evidence="3">
    <location>
        <begin position="233"/>
        <end position="259"/>
    </location>
</feature>
<dbReference type="PROSITE" id="PS51419">
    <property type="entry name" value="RAB"/>
    <property type="match status" value="1"/>
</dbReference>
<proteinExistence type="predicted"/>
<dbReference type="InterPro" id="IPR027417">
    <property type="entry name" value="P-loop_NTPase"/>
</dbReference>
<organism evidence="4">
    <name type="scientific">Ditylum brightwellii</name>
    <dbReference type="NCBI Taxonomy" id="49249"/>
    <lineage>
        <taxon>Eukaryota</taxon>
        <taxon>Sar</taxon>
        <taxon>Stramenopiles</taxon>
        <taxon>Ochrophyta</taxon>
        <taxon>Bacillariophyta</taxon>
        <taxon>Mediophyceae</taxon>
        <taxon>Lithodesmiophycidae</taxon>
        <taxon>Lithodesmiales</taxon>
        <taxon>Lithodesmiaceae</taxon>
        <taxon>Ditylum</taxon>
    </lineage>
</organism>
<evidence type="ECO:0000313" key="4">
    <source>
        <dbReference type="EMBL" id="CAD9316611.1"/>
    </source>
</evidence>
<evidence type="ECO:0000256" key="3">
    <source>
        <dbReference type="SAM" id="MobiDB-lite"/>
    </source>
</evidence>
<dbReference type="GO" id="GO:0003924">
    <property type="term" value="F:GTPase activity"/>
    <property type="evidence" value="ECO:0007669"/>
    <property type="project" value="InterPro"/>
</dbReference>
<evidence type="ECO:0000256" key="1">
    <source>
        <dbReference type="ARBA" id="ARBA00022741"/>
    </source>
</evidence>
<dbReference type="PROSITE" id="PS51420">
    <property type="entry name" value="RHO"/>
    <property type="match status" value="1"/>
</dbReference>
<feature type="compositionally biased region" description="Low complexity" evidence="3">
    <location>
        <begin position="241"/>
        <end position="253"/>
    </location>
</feature>
<dbReference type="InterPro" id="IPR050227">
    <property type="entry name" value="Rab"/>
</dbReference>
<dbReference type="SMART" id="SM00175">
    <property type="entry name" value="RAB"/>
    <property type="match status" value="1"/>
</dbReference>
<name>A0A7S1YR24_9STRA</name>
<dbReference type="SMART" id="SM00173">
    <property type="entry name" value="RAS"/>
    <property type="match status" value="1"/>
</dbReference>
<keyword evidence="2" id="KW-0342">GTP-binding</keyword>
<dbReference type="Pfam" id="PF00071">
    <property type="entry name" value="Ras"/>
    <property type="match status" value="1"/>
</dbReference>
<dbReference type="SUPFAM" id="SSF52540">
    <property type="entry name" value="P-loop containing nucleoside triphosphate hydrolases"/>
    <property type="match status" value="1"/>
</dbReference>
<gene>
    <name evidence="4" type="ORF">DBRI1063_LOCUS3018</name>
</gene>
<dbReference type="SMART" id="SM00176">
    <property type="entry name" value="RAN"/>
    <property type="match status" value="1"/>
</dbReference>
<dbReference type="AlphaFoldDB" id="A0A7S1YR24"/>
<dbReference type="PANTHER" id="PTHR47977">
    <property type="entry name" value="RAS-RELATED PROTEIN RAB"/>
    <property type="match status" value="1"/>
</dbReference>
<keyword evidence="1" id="KW-0547">Nucleotide-binding</keyword>
<dbReference type="InterPro" id="IPR001806">
    <property type="entry name" value="Small_GTPase"/>
</dbReference>
<evidence type="ECO:0000256" key="2">
    <source>
        <dbReference type="ARBA" id="ARBA00023134"/>
    </source>
</evidence>
<dbReference type="Gene3D" id="3.40.50.300">
    <property type="entry name" value="P-loop containing nucleotide triphosphate hydrolases"/>
    <property type="match status" value="1"/>
</dbReference>
<dbReference type="EMBL" id="HBGN01004543">
    <property type="protein sequence ID" value="CAD9316611.1"/>
    <property type="molecule type" value="Transcribed_RNA"/>
</dbReference>